<evidence type="ECO:0000313" key="2">
    <source>
        <dbReference type="EMBL" id="NHF62020.1"/>
    </source>
</evidence>
<dbReference type="InterPro" id="IPR052920">
    <property type="entry name" value="DNA-binding_regulatory"/>
</dbReference>
<comment type="caution">
    <text evidence="2">The sequence shown here is derived from an EMBL/GenBank/DDBJ whole genome shotgun (WGS) entry which is preliminary data.</text>
</comment>
<dbReference type="GO" id="GO:0008236">
    <property type="term" value="F:serine-type peptidase activity"/>
    <property type="evidence" value="ECO:0007669"/>
    <property type="project" value="InterPro"/>
</dbReference>
<feature type="domain" description="Peptidase S9 prolyl oligopeptidase catalytic" evidence="1">
    <location>
        <begin position="189"/>
        <end position="355"/>
    </location>
</feature>
<evidence type="ECO:0000313" key="3">
    <source>
        <dbReference type="Proteomes" id="UP000818266"/>
    </source>
</evidence>
<name>A0A9E5JKD1_9MICO</name>
<dbReference type="EMBL" id="VIKT02000002">
    <property type="protein sequence ID" value="NHF62020.1"/>
    <property type="molecule type" value="Genomic_DNA"/>
</dbReference>
<dbReference type="GO" id="GO:0006508">
    <property type="term" value="P:proteolysis"/>
    <property type="evidence" value="ECO:0007669"/>
    <property type="project" value="InterPro"/>
</dbReference>
<dbReference type="InterPro" id="IPR029058">
    <property type="entry name" value="AB_hydrolase_fold"/>
</dbReference>
<dbReference type="Proteomes" id="UP000818266">
    <property type="component" value="Unassembled WGS sequence"/>
</dbReference>
<keyword evidence="3" id="KW-1185">Reference proteome</keyword>
<accession>A0A9E5JKD1</accession>
<sequence length="393" mass="42899">MASLRGSWARASLAIAAAGLVVTGVAAIALAVSVARRVVTPPTVREEDVRILAVDERAGTVTLAPTPETVVPGRYGMWFSRDAGYLRVGTVLSADDREVVRRLEAVVHGTLGGATRGRWSGWYYLRPDELGLPFTEVSVPTDLGPAPAWCFPGAAAEGPVAGDSRWVIQMHGRGVTRSEALRAVPVFHELGFTSLLISYRNDGEAPASDDGRYSLGDAEWRDLEAAVRFAREQRAQRILVMGWSMGGASTLQFVTRSELSSAVEGIILESPVVDWIRVLHAQAAQQGLPDPVRSVALGVLGSEWASGWAGRSEPIDFDRLDLVERASELRTPTLILHSDGDTFVPIDGSLALARARPDIVRLERFIMARHTRLWNYDSRRWERAIRTWVSSLG</sequence>
<gene>
    <name evidence="2" type="ORF">FK219_002000</name>
</gene>
<dbReference type="PANTHER" id="PTHR43358">
    <property type="entry name" value="ALPHA/BETA-HYDROLASE"/>
    <property type="match status" value="1"/>
</dbReference>
<reference evidence="2 3" key="1">
    <citation type="submission" date="2020-03" db="EMBL/GenBank/DDBJ databases">
        <title>Chryseoglobus sp. isolated from a deep-sea seamount.</title>
        <authorList>
            <person name="Zhang D.-C."/>
        </authorList>
    </citation>
    <scope>NUCLEOTIDE SEQUENCE [LARGE SCALE GENOMIC DNA]</scope>
    <source>
        <strain evidence="2 3">KN1116</strain>
    </source>
</reference>
<dbReference type="InterPro" id="IPR001375">
    <property type="entry name" value="Peptidase_S9_cat"/>
</dbReference>
<evidence type="ECO:0000259" key="1">
    <source>
        <dbReference type="Pfam" id="PF00326"/>
    </source>
</evidence>
<dbReference type="OrthoDB" id="8111537at2"/>
<dbReference type="PANTHER" id="PTHR43358:SF4">
    <property type="entry name" value="ALPHA_BETA HYDROLASE FOLD-1 DOMAIN-CONTAINING PROTEIN"/>
    <property type="match status" value="1"/>
</dbReference>
<organism evidence="2 3">
    <name type="scientific">Microcella pacifica</name>
    <dbReference type="NCBI Taxonomy" id="2591847"/>
    <lineage>
        <taxon>Bacteria</taxon>
        <taxon>Bacillati</taxon>
        <taxon>Actinomycetota</taxon>
        <taxon>Actinomycetes</taxon>
        <taxon>Micrococcales</taxon>
        <taxon>Microbacteriaceae</taxon>
        <taxon>Microcella</taxon>
    </lineage>
</organism>
<dbReference type="AlphaFoldDB" id="A0A9E5JKD1"/>
<dbReference type="Gene3D" id="3.40.50.1820">
    <property type="entry name" value="alpha/beta hydrolase"/>
    <property type="match status" value="1"/>
</dbReference>
<protein>
    <submittedName>
        <fullName evidence="2">Prolyl oligopeptidase family serine peptidase</fullName>
    </submittedName>
</protein>
<proteinExistence type="predicted"/>
<dbReference type="SUPFAM" id="SSF53474">
    <property type="entry name" value="alpha/beta-Hydrolases"/>
    <property type="match status" value="1"/>
</dbReference>
<dbReference type="RefSeq" id="WP_152582921.1">
    <property type="nucleotide sequence ID" value="NZ_JAVJPO010000027.1"/>
</dbReference>
<dbReference type="Pfam" id="PF00326">
    <property type="entry name" value="Peptidase_S9"/>
    <property type="match status" value="1"/>
</dbReference>